<dbReference type="PANTHER" id="PTHR43549">
    <property type="entry name" value="MULTIDRUG RESISTANCE PROTEIN YPNP-RELATED"/>
    <property type="match status" value="1"/>
</dbReference>
<comment type="subcellular location">
    <subcellularLocation>
        <location evidence="1">Cell membrane</location>
        <topology evidence="1">Multi-pass membrane protein</topology>
    </subcellularLocation>
</comment>
<dbReference type="InterPro" id="IPR002528">
    <property type="entry name" value="MATE_fam"/>
</dbReference>
<feature type="transmembrane region" description="Helical" evidence="7">
    <location>
        <begin position="179"/>
        <end position="199"/>
    </location>
</feature>
<keyword evidence="6 7" id="KW-0472">Membrane</keyword>
<gene>
    <name evidence="8" type="ORF">ENT99_00280</name>
    <name evidence="9" type="ORF">ENU64_00870</name>
</gene>
<dbReference type="PIRSF" id="PIRSF006603">
    <property type="entry name" value="DinF"/>
    <property type="match status" value="1"/>
</dbReference>
<feature type="transmembrane region" description="Helical" evidence="7">
    <location>
        <begin position="251"/>
        <end position="270"/>
    </location>
</feature>
<name>A0A7J3MWS3_9CREN</name>
<keyword evidence="4 7" id="KW-0812">Transmembrane</keyword>
<protein>
    <submittedName>
        <fullName evidence="9">MATE family efflux transporter</fullName>
    </submittedName>
</protein>
<feature type="transmembrane region" description="Helical" evidence="7">
    <location>
        <begin position="108"/>
        <end position="126"/>
    </location>
</feature>
<dbReference type="AlphaFoldDB" id="A0A7J3MWS3"/>
<dbReference type="InterPro" id="IPR048279">
    <property type="entry name" value="MdtK-like"/>
</dbReference>
<comment type="caution">
    <text evidence="9">The sequence shown here is derived from an EMBL/GenBank/DDBJ whole genome shotgun (WGS) entry which is preliminary data.</text>
</comment>
<feature type="transmembrane region" description="Helical" evidence="7">
    <location>
        <begin position="205"/>
        <end position="230"/>
    </location>
</feature>
<dbReference type="EMBL" id="DTDH01000024">
    <property type="protein sequence ID" value="HGT97968.1"/>
    <property type="molecule type" value="Genomic_DNA"/>
</dbReference>
<proteinExistence type="predicted"/>
<evidence type="ECO:0000256" key="2">
    <source>
        <dbReference type="ARBA" id="ARBA00022448"/>
    </source>
</evidence>
<evidence type="ECO:0000256" key="6">
    <source>
        <dbReference type="ARBA" id="ARBA00023136"/>
    </source>
</evidence>
<dbReference type="NCBIfam" id="TIGR00797">
    <property type="entry name" value="matE"/>
    <property type="match status" value="1"/>
</dbReference>
<dbReference type="Pfam" id="PF01554">
    <property type="entry name" value="MatE"/>
    <property type="match status" value="2"/>
</dbReference>
<keyword evidence="2" id="KW-0813">Transport</keyword>
<evidence type="ECO:0000256" key="5">
    <source>
        <dbReference type="ARBA" id="ARBA00022989"/>
    </source>
</evidence>
<feature type="transmembrane region" description="Helical" evidence="7">
    <location>
        <begin position="276"/>
        <end position="295"/>
    </location>
</feature>
<feature type="transmembrane region" description="Helical" evidence="7">
    <location>
        <begin position="21"/>
        <end position="47"/>
    </location>
</feature>
<dbReference type="GO" id="GO:0042910">
    <property type="term" value="F:xenobiotic transmembrane transporter activity"/>
    <property type="evidence" value="ECO:0007669"/>
    <property type="project" value="InterPro"/>
</dbReference>
<dbReference type="GO" id="GO:0005886">
    <property type="term" value="C:plasma membrane"/>
    <property type="evidence" value="ECO:0007669"/>
    <property type="project" value="UniProtKB-SubCell"/>
</dbReference>
<organism evidence="9">
    <name type="scientific">Ignisphaera aggregans</name>
    <dbReference type="NCBI Taxonomy" id="334771"/>
    <lineage>
        <taxon>Archaea</taxon>
        <taxon>Thermoproteota</taxon>
        <taxon>Thermoprotei</taxon>
        <taxon>Desulfurococcales</taxon>
        <taxon>Desulfurococcaceae</taxon>
        <taxon>Ignisphaera</taxon>
    </lineage>
</organism>
<accession>A0A7J3MWS3</accession>
<evidence type="ECO:0000313" key="8">
    <source>
        <dbReference type="EMBL" id="HFQ78125.1"/>
    </source>
</evidence>
<feature type="transmembrane region" description="Helical" evidence="7">
    <location>
        <begin position="379"/>
        <end position="399"/>
    </location>
</feature>
<feature type="transmembrane region" description="Helical" evidence="7">
    <location>
        <begin position="67"/>
        <end position="87"/>
    </location>
</feature>
<dbReference type="PANTHER" id="PTHR43549:SF2">
    <property type="entry name" value="MULTIDRUG RESISTANCE PROTEIN NORM-RELATED"/>
    <property type="match status" value="1"/>
</dbReference>
<evidence type="ECO:0000256" key="3">
    <source>
        <dbReference type="ARBA" id="ARBA00022475"/>
    </source>
</evidence>
<keyword evidence="3" id="KW-1003">Cell membrane</keyword>
<dbReference type="InterPro" id="IPR052031">
    <property type="entry name" value="Membrane_Transporter-Flippase"/>
</dbReference>
<evidence type="ECO:0000256" key="1">
    <source>
        <dbReference type="ARBA" id="ARBA00004651"/>
    </source>
</evidence>
<evidence type="ECO:0000256" key="4">
    <source>
        <dbReference type="ARBA" id="ARBA00022692"/>
    </source>
</evidence>
<evidence type="ECO:0000256" key="7">
    <source>
        <dbReference type="SAM" id="Phobius"/>
    </source>
</evidence>
<dbReference type="EMBL" id="DTAU01000008">
    <property type="protein sequence ID" value="HFQ78125.1"/>
    <property type="molecule type" value="Genomic_DNA"/>
</dbReference>
<dbReference type="GO" id="GO:0015297">
    <property type="term" value="F:antiporter activity"/>
    <property type="evidence" value="ECO:0007669"/>
    <property type="project" value="InterPro"/>
</dbReference>
<reference evidence="9" key="1">
    <citation type="journal article" date="2020" name="mSystems">
        <title>Genome- and Community-Level Interaction Insights into Carbon Utilization and Element Cycling Functions of Hydrothermarchaeota in Hydrothermal Sediment.</title>
        <authorList>
            <person name="Zhou Z."/>
            <person name="Liu Y."/>
            <person name="Xu W."/>
            <person name="Pan J."/>
            <person name="Luo Z.H."/>
            <person name="Li M."/>
        </authorList>
    </citation>
    <scope>NUCLEOTIDE SEQUENCE [LARGE SCALE GENOMIC DNA]</scope>
    <source>
        <strain evidence="8">SpSt-629</strain>
        <strain evidence="9">SpSt-688</strain>
    </source>
</reference>
<sequence>MYMARTISGDSSKYREAIVSGPIITVFLRLGLPLLFVRLVQDIYGIVDAFWLSRYNQFAMAVPRQVWPAYSLFSSFVMSFASANLAILSQYVGAKMYDNINDVASKMLSVSIASGSISGALFYLSSRYIFKNFVASPNEILDHVLLYSYIMSIDMVFLSLNLTISVLIQSIGDTKTSAFSQMVGAITNVVLDPVLIMGYSCIPPMGTAGAALATVLSKVVSIVILMERLFKRYSWVKLRIMFSVDKDYLKLALRIATPLLVMNISNTIAFNLQNRLINTFGVIATTAVSVGFIVFDLANTSLWGLTESIAIMVGQNLGANNRERARKIAITTSSFIFLSVFLTSIIMYFVRNSIIAIFITGENVPKDTIEMIYNEVEKFLTITIWTLAFFALTFSAMSVGRGSGHTLIPTVVNMIRLWGIRIGMGYILGVVVGLATLGIYIAFALSNIVGGLLSFLWMYKGSWSKPIVKKEFRI</sequence>
<feature type="transmembrane region" description="Helical" evidence="7">
    <location>
        <begin position="146"/>
        <end position="167"/>
    </location>
</feature>
<feature type="transmembrane region" description="Helical" evidence="7">
    <location>
        <begin position="335"/>
        <end position="359"/>
    </location>
</feature>
<evidence type="ECO:0000313" key="9">
    <source>
        <dbReference type="EMBL" id="HGT97968.1"/>
    </source>
</evidence>
<keyword evidence="5 7" id="KW-1133">Transmembrane helix</keyword>